<gene>
    <name evidence="2" type="ORF">SNE25_20185</name>
</gene>
<dbReference type="Pfam" id="PF00535">
    <property type="entry name" value="Glycos_transf_2"/>
    <property type="match status" value="1"/>
</dbReference>
<name>A0ABZ0TJ91_9SPHI</name>
<organism evidence="2 3">
    <name type="scientific">Mucilaginibacter sabulilitoris</name>
    <dbReference type="NCBI Taxonomy" id="1173583"/>
    <lineage>
        <taxon>Bacteria</taxon>
        <taxon>Pseudomonadati</taxon>
        <taxon>Bacteroidota</taxon>
        <taxon>Sphingobacteriia</taxon>
        <taxon>Sphingobacteriales</taxon>
        <taxon>Sphingobacteriaceae</taxon>
        <taxon>Mucilaginibacter</taxon>
    </lineage>
</organism>
<sequence length="271" mass="30947">MISIIIPTYNAAHTLERCLSSIVNQTFSDMEVWLIDGISTDHTLDIVKRFQSRYAGIHLISEQDKGIYDAMNKGIAYCKGDWLYFLGADDELYGSDVLEEVNRIMLSGGSRVIYGNVMMRGHNQWNLNEVVFDGKYDLDKIVNTNICHQAIFYHKSIFSEFGLYNLNYITGADHDFNLRCYARVPFTYADIIVANFHVGGHSTHVQDDEFHKERGAMLLKYFRRRLFSGAFVNSRLYIQRAALSAGSPLGLKDRLICLAAYINLKVRSLLT</sequence>
<dbReference type="CDD" id="cd06433">
    <property type="entry name" value="GT_2_WfgS_like"/>
    <property type="match status" value="1"/>
</dbReference>
<evidence type="ECO:0000313" key="3">
    <source>
        <dbReference type="Proteomes" id="UP001324380"/>
    </source>
</evidence>
<dbReference type="Gene3D" id="3.90.550.10">
    <property type="entry name" value="Spore Coat Polysaccharide Biosynthesis Protein SpsA, Chain A"/>
    <property type="match status" value="1"/>
</dbReference>
<dbReference type="InterPro" id="IPR001173">
    <property type="entry name" value="Glyco_trans_2-like"/>
</dbReference>
<dbReference type="EMBL" id="CP139558">
    <property type="protein sequence ID" value="WPU91640.1"/>
    <property type="molecule type" value="Genomic_DNA"/>
</dbReference>
<dbReference type="PANTHER" id="PTHR22916:SF67">
    <property type="entry name" value="COLANIC ACID BIOSYNTHESIS GLYCOSYL TRANSFERASE WCAE-RELATED"/>
    <property type="match status" value="1"/>
</dbReference>
<evidence type="ECO:0000259" key="1">
    <source>
        <dbReference type="Pfam" id="PF00535"/>
    </source>
</evidence>
<accession>A0ABZ0TJ91</accession>
<keyword evidence="3" id="KW-1185">Reference proteome</keyword>
<dbReference type="PANTHER" id="PTHR22916">
    <property type="entry name" value="GLYCOSYLTRANSFERASE"/>
    <property type="match status" value="1"/>
</dbReference>
<protein>
    <submittedName>
        <fullName evidence="2">Glycosyltransferase family 2 protein</fullName>
        <ecNumber evidence="2">2.4.-.-</ecNumber>
    </submittedName>
</protein>
<dbReference type="RefSeq" id="WP_321560806.1">
    <property type="nucleotide sequence ID" value="NZ_CP139558.1"/>
</dbReference>
<feature type="domain" description="Glycosyltransferase 2-like" evidence="1">
    <location>
        <begin position="3"/>
        <end position="157"/>
    </location>
</feature>
<dbReference type="SUPFAM" id="SSF53448">
    <property type="entry name" value="Nucleotide-diphospho-sugar transferases"/>
    <property type="match status" value="1"/>
</dbReference>
<dbReference type="Proteomes" id="UP001324380">
    <property type="component" value="Chromosome"/>
</dbReference>
<dbReference type="GO" id="GO:0016757">
    <property type="term" value="F:glycosyltransferase activity"/>
    <property type="evidence" value="ECO:0007669"/>
    <property type="project" value="UniProtKB-KW"/>
</dbReference>
<proteinExistence type="predicted"/>
<keyword evidence="2" id="KW-0328">Glycosyltransferase</keyword>
<dbReference type="EC" id="2.4.-.-" evidence="2"/>
<dbReference type="InterPro" id="IPR029044">
    <property type="entry name" value="Nucleotide-diphossugar_trans"/>
</dbReference>
<evidence type="ECO:0000313" key="2">
    <source>
        <dbReference type="EMBL" id="WPU91640.1"/>
    </source>
</evidence>
<keyword evidence="2" id="KW-0808">Transferase</keyword>
<reference evidence="2 3" key="1">
    <citation type="submission" date="2023-11" db="EMBL/GenBank/DDBJ databases">
        <title>Analysis of the Genomes of Mucilaginibacter gossypii cycad 4 and M. sabulilitoris SNA2: microbes with the potential for plant growth promotion.</title>
        <authorList>
            <person name="Hirsch A.M."/>
            <person name="Humm E."/>
            <person name="Rubbi M."/>
            <person name="Del Vecchio G."/>
            <person name="Ha S.M."/>
            <person name="Pellegrini M."/>
            <person name="Gunsalus R.P."/>
        </authorList>
    </citation>
    <scope>NUCLEOTIDE SEQUENCE [LARGE SCALE GENOMIC DNA]</scope>
    <source>
        <strain evidence="2 3">SNA2</strain>
    </source>
</reference>